<dbReference type="Gene3D" id="3.40.50.1820">
    <property type="entry name" value="alpha/beta hydrolase"/>
    <property type="match status" value="1"/>
</dbReference>
<evidence type="ECO:0000313" key="1">
    <source>
        <dbReference type="EMBL" id="GGU95525.1"/>
    </source>
</evidence>
<dbReference type="EMBL" id="BMRP01000049">
    <property type="protein sequence ID" value="GGU95525.1"/>
    <property type="molecule type" value="Genomic_DNA"/>
</dbReference>
<dbReference type="Proteomes" id="UP000654471">
    <property type="component" value="Unassembled WGS sequence"/>
</dbReference>
<accession>A0ABQ2VL08</accession>
<organism evidence="1 2">
    <name type="scientific">Streptomyces albospinus</name>
    <dbReference type="NCBI Taxonomy" id="285515"/>
    <lineage>
        <taxon>Bacteria</taxon>
        <taxon>Bacillati</taxon>
        <taxon>Actinomycetota</taxon>
        <taxon>Actinomycetes</taxon>
        <taxon>Kitasatosporales</taxon>
        <taxon>Streptomycetaceae</taxon>
        <taxon>Streptomyces</taxon>
    </lineage>
</organism>
<evidence type="ECO:0000313" key="2">
    <source>
        <dbReference type="Proteomes" id="UP000654471"/>
    </source>
</evidence>
<proteinExistence type="predicted"/>
<dbReference type="InterPro" id="IPR029058">
    <property type="entry name" value="AB_hydrolase_fold"/>
</dbReference>
<comment type="caution">
    <text evidence="1">The sequence shown here is derived from an EMBL/GenBank/DDBJ whole genome shotgun (WGS) entry which is preliminary data.</text>
</comment>
<reference evidence="2" key="1">
    <citation type="journal article" date="2019" name="Int. J. Syst. Evol. Microbiol.">
        <title>The Global Catalogue of Microorganisms (GCM) 10K type strain sequencing project: providing services to taxonomists for standard genome sequencing and annotation.</title>
        <authorList>
            <consortium name="The Broad Institute Genomics Platform"/>
            <consortium name="The Broad Institute Genome Sequencing Center for Infectious Disease"/>
            <person name="Wu L."/>
            <person name="Ma J."/>
        </authorList>
    </citation>
    <scope>NUCLEOTIDE SEQUENCE [LARGE SCALE GENOMIC DNA]</scope>
    <source>
        <strain evidence="2">JCM 3399</strain>
    </source>
</reference>
<keyword evidence="2" id="KW-1185">Reference proteome</keyword>
<protein>
    <recommendedName>
        <fullName evidence="3">Hydrolase</fullName>
    </recommendedName>
</protein>
<gene>
    <name evidence="1" type="ORF">GCM10010211_73310</name>
</gene>
<sequence length="61" mass="6918">MQWDNERIPREASLALFDAFASKEKTLHANAGRHFDMPRFEADSAARFFARHLGRAVTSPA</sequence>
<evidence type="ECO:0008006" key="3">
    <source>
        <dbReference type="Google" id="ProtNLM"/>
    </source>
</evidence>
<name>A0ABQ2VL08_9ACTN</name>